<evidence type="ECO:0000313" key="3">
    <source>
        <dbReference type="Proteomes" id="UP000076512"/>
    </source>
</evidence>
<reference evidence="2 3" key="1">
    <citation type="submission" date="2016-04" db="EMBL/GenBank/DDBJ databases">
        <authorList>
            <person name="Evans L.H."/>
            <person name="Alamgir A."/>
            <person name="Owens N."/>
            <person name="Weber N.D."/>
            <person name="Virtaneva K."/>
            <person name="Barbian K."/>
            <person name="Babar A."/>
            <person name="Rosenke K."/>
        </authorList>
    </citation>
    <scope>NUCLEOTIDE SEQUENCE [LARGE SCALE GENOMIC DNA]</scope>
    <source>
        <strain evidence="2 3">IFM 0406</strain>
    </source>
</reference>
<evidence type="ECO:0000313" key="2">
    <source>
        <dbReference type="EMBL" id="KZM68880.1"/>
    </source>
</evidence>
<dbReference type="Proteomes" id="UP000076512">
    <property type="component" value="Unassembled WGS sequence"/>
</dbReference>
<accession>A0A164HWK7</accession>
<gene>
    <name evidence="2" type="ORF">AWN90_13925</name>
</gene>
<feature type="region of interest" description="Disordered" evidence="1">
    <location>
        <begin position="1"/>
        <end position="39"/>
    </location>
</feature>
<keyword evidence="3" id="KW-1185">Reference proteome</keyword>
<feature type="compositionally biased region" description="Basic and acidic residues" evidence="1">
    <location>
        <begin position="30"/>
        <end position="39"/>
    </location>
</feature>
<organism evidence="2 3">
    <name type="scientific">Nocardia terpenica</name>
    <dbReference type="NCBI Taxonomy" id="455432"/>
    <lineage>
        <taxon>Bacteria</taxon>
        <taxon>Bacillati</taxon>
        <taxon>Actinomycetota</taxon>
        <taxon>Actinomycetes</taxon>
        <taxon>Mycobacteriales</taxon>
        <taxon>Nocardiaceae</taxon>
        <taxon>Nocardia</taxon>
    </lineage>
</organism>
<dbReference type="EMBL" id="LWGR01000021">
    <property type="protein sequence ID" value="KZM68880.1"/>
    <property type="molecule type" value="Genomic_DNA"/>
</dbReference>
<name>A0A164HWK7_9NOCA</name>
<feature type="compositionally biased region" description="Low complexity" evidence="1">
    <location>
        <begin position="1"/>
        <end position="26"/>
    </location>
</feature>
<evidence type="ECO:0000256" key="1">
    <source>
        <dbReference type="SAM" id="MobiDB-lite"/>
    </source>
</evidence>
<dbReference type="AlphaFoldDB" id="A0A164HWK7"/>
<sequence length="137" mass="14791">MIGCSESSEASPTQASQSPAAQVSTSKAISDPKSEEALKRRANDFNTLTVAKNWDGAWAFYSQRCQAKVESADSLKSLAEIAMKGRNQQLDPNGVTVRVTGSSAQVVTVDNDPSAPADAMKPRTWTFIDGQWMFDNC</sequence>
<comment type="caution">
    <text evidence="2">The sequence shown here is derived from an EMBL/GenBank/DDBJ whole genome shotgun (WGS) entry which is preliminary data.</text>
</comment>
<proteinExistence type="predicted"/>
<protein>
    <recommendedName>
        <fullName evidence="4">DUF4878 domain-containing protein</fullName>
    </recommendedName>
</protein>
<evidence type="ECO:0008006" key="4">
    <source>
        <dbReference type="Google" id="ProtNLM"/>
    </source>
</evidence>
<dbReference type="STRING" id="455432.AWN90_13925"/>